<feature type="transmembrane region" description="Helical" evidence="1">
    <location>
        <begin position="6"/>
        <end position="26"/>
    </location>
</feature>
<feature type="transmembrane region" description="Helical" evidence="1">
    <location>
        <begin position="331"/>
        <end position="351"/>
    </location>
</feature>
<keyword evidence="1" id="KW-0472">Membrane</keyword>
<dbReference type="InterPro" id="IPR049458">
    <property type="entry name" value="EpsG-like"/>
</dbReference>
<keyword evidence="1" id="KW-0812">Transmembrane</keyword>
<protein>
    <submittedName>
        <fullName evidence="3">EpsG family protein</fullName>
    </submittedName>
</protein>
<evidence type="ECO:0000313" key="5">
    <source>
        <dbReference type="Proteomes" id="UP000095455"/>
    </source>
</evidence>
<dbReference type="EMBL" id="JAQMPJ010000001">
    <property type="protein sequence ID" value="MDB9003393.1"/>
    <property type="molecule type" value="Genomic_DNA"/>
</dbReference>
<accession>A0A174H9S5</accession>
<dbReference type="Proteomes" id="UP000441609">
    <property type="component" value="Unassembled WGS sequence"/>
</dbReference>
<dbReference type="EMBL" id="CYYK01000010">
    <property type="protein sequence ID" value="CUO71653.1"/>
    <property type="molecule type" value="Genomic_DNA"/>
</dbReference>
<dbReference type="RefSeq" id="WP_005856421.1">
    <property type="nucleotide sequence ID" value="NZ_CABMKT010000002.1"/>
</dbReference>
<reference evidence="2 5" key="1">
    <citation type="submission" date="2015-09" db="EMBL/GenBank/DDBJ databases">
        <authorList>
            <consortium name="Pathogen Informatics"/>
        </authorList>
    </citation>
    <scope>NUCLEOTIDE SEQUENCE [LARGE SCALE GENOMIC DNA]</scope>
    <source>
        <strain evidence="2 5">2789STDY5608822</strain>
    </source>
</reference>
<reference evidence="4 6" key="2">
    <citation type="journal article" date="2019" name="Nat. Med.">
        <title>A library of human gut bacterial isolates paired with longitudinal multiomics data enables mechanistic microbiome research.</title>
        <authorList>
            <person name="Poyet M."/>
            <person name="Groussin M."/>
            <person name="Gibbons S.M."/>
            <person name="Avila-Pacheco J."/>
            <person name="Jiang X."/>
            <person name="Kearney S.M."/>
            <person name="Perrotta A.R."/>
            <person name="Berdy B."/>
            <person name="Zhao S."/>
            <person name="Lieberman T.D."/>
            <person name="Swanson P.K."/>
            <person name="Smith M."/>
            <person name="Roesemann S."/>
            <person name="Alexander J.E."/>
            <person name="Rich S.A."/>
            <person name="Livny J."/>
            <person name="Vlamakis H."/>
            <person name="Clish C."/>
            <person name="Bullock K."/>
            <person name="Deik A."/>
            <person name="Scott J."/>
            <person name="Pierce K.A."/>
            <person name="Xavier R.J."/>
            <person name="Alm E.J."/>
        </authorList>
    </citation>
    <scope>NUCLEOTIDE SEQUENCE [LARGE SCALE GENOMIC DNA]</scope>
    <source>
        <strain evidence="4 6">BIOML-A20</strain>
    </source>
</reference>
<feature type="transmembrane region" description="Helical" evidence="1">
    <location>
        <begin position="163"/>
        <end position="188"/>
    </location>
</feature>
<organism evidence="2 5">
    <name type="scientific">Parabacteroides distasonis</name>
    <dbReference type="NCBI Taxonomy" id="823"/>
    <lineage>
        <taxon>Bacteria</taxon>
        <taxon>Pseudomonadati</taxon>
        <taxon>Bacteroidota</taxon>
        <taxon>Bacteroidia</taxon>
        <taxon>Bacteroidales</taxon>
        <taxon>Tannerellaceae</taxon>
        <taxon>Parabacteroides</taxon>
    </lineage>
</organism>
<feature type="transmembrane region" description="Helical" evidence="1">
    <location>
        <begin position="90"/>
        <end position="111"/>
    </location>
</feature>
<feature type="transmembrane region" description="Helical" evidence="1">
    <location>
        <begin position="238"/>
        <end position="262"/>
    </location>
</feature>
<dbReference type="AlphaFoldDB" id="A0A174H9S5"/>
<evidence type="ECO:0000313" key="3">
    <source>
        <dbReference type="EMBL" id="MDB9003393.1"/>
    </source>
</evidence>
<feature type="transmembrane region" description="Helical" evidence="1">
    <location>
        <begin position="274"/>
        <end position="293"/>
    </location>
</feature>
<evidence type="ECO:0000313" key="4">
    <source>
        <dbReference type="EMBL" id="MSB75107.1"/>
    </source>
</evidence>
<evidence type="ECO:0000313" key="2">
    <source>
        <dbReference type="EMBL" id="CUO71653.1"/>
    </source>
</evidence>
<feature type="transmembrane region" description="Helical" evidence="1">
    <location>
        <begin position="299"/>
        <end position="319"/>
    </location>
</feature>
<dbReference type="EMBL" id="WKMO01000018">
    <property type="protein sequence ID" value="MSB75107.1"/>
    <property type="molecule type" value="Genomic_DNA"/>
</dbReference>
<name>A0A174H9S5_PARDI</name>
<reference evidence="3" key="3">
    <citation type="submission" date="2023-01" db="EMBL/GenBank/DDBJ databases">
        <title>Human gut microbiome strain richness.</title>
        <authorList>
            <person name="Chen-Liaw A."/>
        </authorList>
    </citation>
    <scope>NUCLEOTIDE SEQUENCE</scope>
    <source>
        <strain evidence="3">RTP21484st1_E5_RTP21484_190118</strain>
    </source>
</reference>
<dbReference type="Proteomes" id="UP001210126">
    <property type="component" value="Unassembled WGS sequence"/>
</dbReference>
<dbReference type="Proteomes" id="UP000095455">
    <property type="component" value="Unassembled WGS sequence"/>
</dbReference>
<evidence type="ECO:0000256" key="1">
    <source>
        <dbReference type="SAM" id="Phobius"/>
    </source>
</evidence>
<evidence type="ECO:0000313" key="6">
    <source>
        <dbReference type="Proteomes" id="UP000441609"/>
    </source>
</evidence>
<gene>
    <name evidence="2" type="ORF">ERS852380_02938</name>
    <name evidence="4" type="ORF">GKD70_17750</name>
    <name evidence="3" type="ORF">PN599_00045</name>
</gene>
<feature type="transmembrane region" description="Helical" evidence="1">
    <location>
        <begin position="195"/>
        <end position="213"/>
    </location>
</feature>
<feature type="transmembrane region" description="Helical" evidence="1">
    <location>
        <begin position="33"/>
        <end position="51"/>
    </location>
</feature>
<sequence>MPILLYSYSWFIYNFVILFLLFLVCVNKKIKKSSYFIIFVFFIIFSVYGYITADYNSYLELMKMSKVNDPLVALEPIYVWYIQLISGNYFVFRLTLYIVSFIFLWGIFQYVRCYKLYFLILYSVILLYDMAGGRQMLSICMMFLGLFLILYEKIQLKKILFGLLLLISSSFFHKTGIYMLLFLLLLIMNINTKKILLLVCVIPVFVYFGNILIEEYLSDLLELEGGGYLMKEAQEGSFWWVVIMYIQVVVLYVLSFIVLYTLRKNILTCIDKVMYRFVFWIIYVSTIFYFLNIENNDIFLRWLNVVKIPMIYLLSKYVFNRFTYSCISMTNCFVLFLLFAFWFSTNIYIIGVSHINVK</sequence>
<feature type="transmembrane region" description="Helical" evidence="1">
    <location>
        <begin position="118"/>
        <end position="151"/>
    </location>
</feature>
<keyword evidence="1" id="KW-1133">Transmembrane helix</keyword>
<dbReference type="Pfam" id="PF14897">
    <property type="entry name" value="EpsG"/>
    <property type="match status" value="1"/>
</dbReference>
<comment type="caution">
    <text evidence="2">The sequence shown here is derived from an EMBL/GenBank/DDBJ whole genome shotgun (WGS) entry which is preliminary data.</text>
</comment>
<proteinExistence type="predicted"/>